<keyword evidence="6" id="KW-0472">Membrane</keyword>
<feature type="compositionally biased region" description="Basic and acidic residues" evidence="7">
    <location>
        <begin position="240"/>
        <end position="262"/>
    </location>
</feature>
<feature type="region of interest" description="Disordered" evidence="7">
    <location>
        <begin position="512"/>
        <end position="549"/>
    </location>
</feature>
<evidence type="ECO:0000256" key="5">
    <source>
        <dbReference type="ARBA" id="ARBA00022824"/>
    </source>
</evidence>
<comment type="subcellular location">
    <subcellularLocation>
        <location evidence="1">Endoplasmic reticulum membrane</location>
        <topology evidence="1">Peripheral membrane protein</topology>
    </subcellularLocation>
</comment>
<gene>
    <name evidence="9" type="ORF">FGG08_001450</name>
</gene>
<feature type="region of interest" description="Disordered" evidence="7">
    <location>
        <begin position="1"/>
        <end position="36"/>
    </location>
</feature>
<dbReference type="InterPro" id="IPR019383">
    <property type="entry name" value="Golgin_A_7/ERF4"/>
</dbReference>
<feature type="region of interest" description="Disordered" evidence="7">
    <location>
        <begin position="65"/>
        <end position="100"/>
    </location>
</feature>
<accession>A0A9P8L089</accession>
<dbReference type="PANTHER" id="PTHR13254">
    <property type="entry name" value="GOLGI AUTOANTIGEN, GOLGIN SUBFAMILY A, 7"/>
    <property type="match status" value="1"/>
</dbReference>
<organism evidence="9 10">
    <name type="scientific">Glutinoglossum americanum</name>
    <dbReference type="NCBI Taxonomy" id="1670608"/>
    <lineage>
        <taxon>Eukaryota</taxon>
        <taxon>Fungi</taxon>
        <taxon>Dikarya</taxon>
        <taxon>Ascomycota</taxon>
        <taxon>Pezizomycotina</taxon>
        <taxon>Geoglossomycetes</taxon>
        <taxon>Geoglossales</taxon>
        <taxon>Geoglossaceae</taxon>
        <taxon>Glutinoglossum</taxon>
    </lineage>
</organism>
<evidence type="ECO:0000256" key="2">
    <source>
        <dbReference type="ARBA" id="ARBA00007732"/>
    </source>
</evidence>
<feature type="compositionally biased region" description="Polar residues" evidence="7">
    <location>
        <begin position="312"/>
        <end position="343"/>
    </location>
</feature>
<feature type="compositionally biased region" description="Basic residues" evidence="7">
    <location>
        <begin position="89"/>
        <end position="98"/>
    </location>
</feature>
<comment type="subunit">
    <text evidence="3">Interacts with ERF2.</text>
</comment>
<feature type="domain" description="Golgin subfamily A member 7/ERF4" evidence="8">
    <location>
        <begin position="378"/>
        <end position="494"/>
    </location>
</feature>
<dbReference type="AlphaFoldDB" id="A0A9P8L089"/>
<feature type="compositionally biased region" description="Basic and acidic residues" evidence="7">
    <location>
        <begin position="10"/>
        <end position="25"/>
    </location>
</feature>
<proteinExistence type="inferred from homology"/>
<evidence type="ECO:0000256" key="1">
    <source>
        <dbReference type="ARBA" id="ARBA00004406"/>
    </source>
</evidence>
<evidence type="ECO:0000256" key="3">
    <source>
        <dbReference type="ARBA" id="ARBA00011396"/>
    </source>
</evidence>
<comment type="caution">
    <text evidence="9">The sequence shown here is derived from an EMBL/GenBank/DDBJ whole genome shotgun (WGS) entry which is preliminary data.</text>
</comment>
<comment type="similarity">
    <text evidence="2">Belongs to the ERF4 family.</text>
</comment>
<dbReference type="GO" id="GO:0006612">
    <property type="term" value="P:protein targeting to membrane"/>
    <property type="evidence" value="ECO:0007669"/>
    <property type="project" value="TreeGrafter"/>
</dbReference>
<evidence type="ECO:0000256" key="7">
    <source>
        <dbReference type="SAM" id="MobiDB-lite"/>
    </source>
</evidence>
<reference evidence="9" key="1">
    <citation type="submission" date="2021-03" db="EMBL/GenBank/DDBJ databases">
        <title>Comparative genomics and phylogenomic investigation of the class Geoglossomycetes provide insights into ecological specialization and systematics.</title>
        <authorList>
            <person name="Melie T."/>
            <person name="Pirro S."/>
            <person name="Miller A.N."/>
            <person name="Quandt A."/>
        </authorList>
    </citation>
    <scope>NUCLEOTIDE SEQUENCE</scope>
    <source>
        <strain evidence="9">GBOQ0MN5Z8</strain>
    </source>
</reference>
<evidence type="ECO:0000259" key="8">
    <source>
        <dbReference type="Pfam" id="PF10256"/>
    </source>
</evidence>
<dbReference type="Proteomes" id="UP000698800">
    <property type="component" value="Unassembled WGS sequence"/>
</dbReference>
<feature type="region of interest" description="Disordered" evidence="7">
    <location>
        <begin position="240"/>
        <end position="350"/>
    </location>
</feature>
<keyword evidence="10" id="KW-1185">Reference proteome</keyword>
<dbReference type="OrthoDB" id="5377273at2759"/>
<sequence>MSCGGSRSRPSREGKEEVEEGRERGGFASPQAAAAKTAHLVTVHLEDQLQLHPLSTLVLRSPRITDPFSIPPPQQPSPQRLLSPPAIKPLHHRPRLKRQTPATIQRAFLKDTALPWNSIRRQQSAARLWNPVNYLPRDFSQPKQQQQQQQQQRSRADSTTGWQHRDIVGDVVTVHSSPPRTLRDVKGKRPVWQLTPEERAVIEHERGTQPGKRDTFGLEIIAMGENADGDGVDAVAHKENSENVDLEAKEQERRRQSADHARRVQQSLRQADTEIQPPIPRVATPTINTDLERGDVGVPPSSRVGIPRDSPRLQSSFQHFPSVQPTGASSQQPQGPTNDNGVSQEELDDYGWGPSHPCFPHINTHVPLNSPEATSTRIIRIRRDWLPAGDLAPTFSNLYPEILDPYLPEEEFRLLIQRLNDELTRAFDPWSLWNWVDAVMGVLTLWVWDDVGATVAKRRLRALEEWVREWNEKEGKMEGVKVVELRRTGYMSLDIQIPDPHIGTDEPDFPNSRPVTAMRDTHPAIPALTVNGEQEEQPQPGDLAASTGR</sequence>
<name>A0A9P8L089_9PEZI</name>
<dbReference type="GO" id="GO:0005789">
    <property type="term" value="C:endoplasmic reticulum membrane"/>
    <property type="evidence" value="ECO:0007669"/>
    <property type="project" value="UniProtKB-SubCell"/>
</dbReference>
<evidence type="ECO:0000313" key="9">
    <source>
        <dbReference type="EMBL" id="KAH0544423.1"/>
    </source>
</evidence>
<dbReference type="InterPro" id="IPR051371">
    <property type="entry name" value="Ras_palmitoyltransferase"/>
</dbReference>
<evidence type="ECO:0000256" key="4">
    <source>
        <dbReference type="ARBA" id="ARBA00018463"/>
    </source>
</evidence>
<dbReference type="PANTHER" id="PTHR13254:SF0">
    <property type="entry name" value="GOLGIN SUBFAMILY A MEMBER 7_ERF4 DOMAIN-CONTAINING PROTEIN"/>
    <property type="match status" value="1"/>
</dbReference>
<evidence type="ECO:0000313" key="10">
    <source>
        <dbReference type="Proteomes" id="UP000698800"/>
    </source>
</evidence>
<dbReference type="Pfam" id="PF10256">
    <property type="entry name" value="Erf4"/>
    <property type="match status" value="1"/>
</dbReference>
<dbReference type="GO" id="GO:0031211">
    <property type="term" value="C:endoplasmic reticulum palmitoyltransferase complex"/>
    <property type="evidence" value="ECO:0007669"/>
    <property type="project" value="TreeGrafter"/>
</dbReference>
<evidence type="ECO:0000256" key="6">
    <source>
        <dbReference type="ARBA" id="ARBA00023136"/>
    </source>
</evidence>
<feature type="region of interest" description="Disordered" evidence="7">
    <location>
        <begin position="135"/>
        <end position="162"/>
    </location>
</feature>
<protein>
    <recommendedName>
        <fullName evidence="4">Ras modification protein ERF4</fullName>
    </recommendedName>
</protein>
<keyword evidence="5" id="KW-0256">Endoplasmic reticulum</keyword>
<dbReference type="EMBL" id="JAGHQL010000019">
    <property type="protein sequence ID" value="KAH0544423.1"/>
    <property type="molecule type" value="Genomic_DNA"/>
</dbReference>